<dbReference type="SUPFAM" id="SSF52540">
    <property type="entry name" value="P-loop containing nucleoside triphosphate hydrolases"/>
    <property type="match status" value="1"/>
</dbReference>
<evidence type="ECO:0000256" key="3">
    <source>
        <dbReference type="ARBA" id="ARBA00022840"/>
    </source>
</evidence>
<evidence type="ECO:0000259" key="9">
    <source>
        <dbReference type="PROSITE" id="PS51194"/>
    </source>
</evidence>
<dbReference type="InterPro" id="IPR011545">
    <property type="entry name" value="DEAD/DEAH_box_helicase_dom"/>
</dbReference>
<feature type="domain" description="Helicase ATP-binding" evidence="8">
    <location>
        <begin position="303"/>
        <end position="491"/>
    </location>
</feature>
<dbReference type="InterPro" id="IPR014001">
    <property type="entry name" value="Helicase_ATP-bd"/>
</dbReference>
<dbReference type="Pfam" id="PF00270">
    <property type="entry name" value="DEAD"/>
    <property type="match status" value="1"/>
</dbReference>
<proteinExistence type="inferred from homology"/>
<evidence type="ECO:0000256" key="4">
    <source>
        <dbReference type="ARBA" id="ARBA00023125"/>
    </source>
</evidence>
<protein>
    <recommendedName>
        <fullName evidence="7">DNA 3'-5' helicase</fullName>
        <ecNumber evidence="7">5.6.2.4</ecNumber>
    </recommendedName>
</protein>
<dbReference type="PANTHER" id="PTHR13710:SF105">
    <property type="entry name" value="ATP-DEPENDENT DNA HELICASE Q1"/>
    <property type="match status" value="1"/>
</dbReference>
<evidence type="ECO:0000256" key="5">
    <source>
        <dbReference type="ARBA" id="ARBA00023235"/>
    </source>
</evidence>
<reference evidence="10 11" key="1">
    <citation type="journal article" date="2021" name="Sci. Rep.">
        <title>The distribution of antibiotic resistance genes in chicken gut microbiota commensals.</title>
        <authorList>
            <person name="Juricova H."/>
            <person name="Matiasovicova J."/>
            <person name="Kubasova T."/>
            <person name="Cejkova D."/>
            <person name="Rychlik I."/>
        </authorList>
    </citation>
    <scope>NUCLEOTIDE SEQUENCE [LARGE SCALE GENOMIC DNA]</scope>
    <source>
        <strain evidence="10 11">An770</strain>
    </source>
</reference>
<keyword evidence="4" id="KW-0238">DNA-binding</keyword>
<keyword evidence="2" id="KW-0547">Nucleotide-binding</keyword>
<comment type="catalytic activity">
    <reaction evidence="6">
        <text>Couples ATP hydrolysis with the unwinding of duplex DNA by translocating in the 3'-5' direction.</text>
        <dbReference type="EC" id="5.6.2.4"/>
    </reaction>
</comment>
<dbReference type="EMBL" id="JACJKH010000030">
    <property type="protein sequence ID" value="MBM6745348.1"/>
    <property type="molecule type" value="Genomic_DNA"/>
</dbReference>
<dbReference type="Proteomes" id="UP000775686">
    <property type="component" value="Unassembled WGS sequence"/>
</dbReference>
<keyword evidence="3" id="KW-0067">ATP-binding</keyword>
<comment type="caution">
    <text evidence="10">The sequence shown here is derived from an EMBL/GenBank/DDBJ whole genome shotgun (WGS) entry which is preliminary data.</text>
</comment>
<evidence type="ECO:0000259" key="8">
    <source>
        <dbReference type="PROSITE" id="PS51192"/>
    </source>
</evidence>
<gene>
    <name evidence="10" type="ORF">H6A32_13745</name>
</gene>
<name>A0ABS2EJW2_9FIRM</name>
<dbReference type="PROSITE" id="PS51194">
    <property type="entry name" value="HELICASE_CTER"/>
    <property type="match status" value="1"/>
</dbReference>
<dbReference type="SMART" id="SM00487">
    <property type="entry name" value="DEXDc"/>
    <property type="match status" value="1"/>
</dbReference>
<dbReference type="Gene3D" id="3.40.50.300">
    <property type="entry name" value="P-loop containing nucleotide triphosphate hydrolases"/>
    <property type="match status" value="2"/>
</dbReference>
<sequence length="1196" mass="138191">MKLTVYKGFNQEFLETLQEQPLVDGEISQKKNVLEFDKSTRKKLAQALILLDEDDSVWITYEEYALINKRIDDAVEEDGLILKIFRNNLYPDYFPIDFSMSPELATEIIDTINGDTRADNNESEECKRYLAVYSTISEINGIYYGSFYEYEYEHLEEAPVEDFYPFNITIEEGQIRSDYDVFINEDIDTYLRDLERIIAIKPNVIGVSSTDGESAKRIQKSLQAFCKVNGISLVKHYEKLSEEIVLEQELVSIAQNDIHIDGFTEFRKIPFYKNPDINKEVIELSQAHIIEEIIKQAERSYDGENGNASRDIFITASTGAGKSVMFQIPAVYLAKKYNKLTIIIEPVKALMQDQKEKLNQSGYTRVEVFNSDLISQVEKEAVLQRIKDGEVDLLYLSPETLLSYSIETIIGGRDIGLLIVDEAHIVTTWGVGFRPDYWYLGSYINRLRNQVQTLKGMKRKIYHFPICAFTATAVNGGIDDSVSDTIISLYMENPVKYIGYVRREDIKFDIVHHGEGRKLSKSEYEEAKTKALDERIKKWLAHNEKTIVYFPYASLAGDAAKGVRGFAGITLDKRIGTYTGRNINEMSTEAFNEYKHMIFEGFRKGTTPIMLATKAFGMGVDVNDVQNVYHYAVSGNLSDYVQEIGRAARKSSMEGTAMTDFFYNDMTFMRVLFGMSQIRQYQIKKVLEGIYDTYKSKKGARSFLISPQSFTYIFNGKNEGDCINKLKTCLLMIEKDFQNKFPFKVLISRPQSVFTKAFVCISKDHETEVLASKYGKCMKYIEKGRYKEIQADGSTLSDGGDIYTIDLKQIWEEFHQNISFPQFKYWYFNSNLTSKDKVEIMPSIRSYIHPRQRVSVEARGEYLMSDLRELILTDFEYISDLLYGNFRNTYFTTEDFSKLIREKYGMAKARIIANSLFELVDPNGKCIKRRTNDSSGKTYYSLTHGNFKEMMRKPIIKSKIMNNLSRTNESASYSGFMNLESDDTSSTTLKLLSIFDYITYEIAGGEEPEIFIRLNDPNKVRNIVLGNTFYSNNYVSKAKQKHERDVAILLKFFNELKTDEERWTYIEEYFLGYDVLCGAETKTVKTVKLSRSVDKEHSYPTNMFHNWSELASFFDDSEQVIIERMAENDIPIPEYLETTIKKSDEGNDILMSWPSKDTLVCQQDTADRTIEYFESKGWHAYKIYEIDYNKIKGDLR</sequence>
<dbReference type="SMART" id="SM00490">
    <property type="entry name" value="HELICc"/>
    <property type="match status" value="1"/>
</dbReference>
<evidence type="ECO:0000256" key="6">
    <source>
        <dbReference type="ARBA" id="ARBA00034617"/>
    </source>
</evidence>
<dbReference type="Pfam" id="PF00271">
    <property type="entry name" value="Helicase_C"/>
    <property type="match status" value="1"/>
</dbReference>
<dbReference type="PROSITE" id="PS51192">
    <property type="entry name" value="HELICASE_ATP_BIND_1"/>
    <property type="match status" value="1"/>
</dbReference>
<evidence type="ECO:0000256" key="1">
    <source>
        <dbReference type="ARBA" id="ARBA00005446"/>
    </source>
</evidence>
<dbReference type="InterPro" id="IPR001650">
    <property type="entry name" value="Helicase_C-like"/>
</dbReference>
<dbReference type="EC" id="5.6.2.4" evidence="7"/>
<evidence type="ECO:0000313" key="11">
    <source>
        <dbReference type="Proteomes" id="UP000775686"/>
    </source>
</evidence>
<dbReference type="PANTHER" id="PTHR13710">
    <property type="entry name" value="DNA HELICASE RECQ FAMILY MEMBER"/>
    <property type="match status" value="1"/>
</dbReference>
<keyword evidence="10" id="KW-0347">Helicase</keyword>
<feature type="domain" description="Helicase C-terminal" evidence="9">
    <location>
        <begin position="505"/>
        <end position="691"/>
    </location>
</feature>
<comment type="similarity">
    <text evidence="1">Belongs to the helicase family. RecQ subfamily.</text>
</comment>
<dbReference type="CDD" id="cd17920">
    <property type="entry name" value="DEXHc_RecQ"/>
    <property type="match status" value="1"/>
</dbReference>
<accession>A0ABS2EJW2</accession>
<dbReference type="InterPro" id="IPR027417">
    <property type="entry name" value="P-loop_NTPase"/>
</dbReference>
<evidence type="ECO:0000256" key="7">
    <source>
        <dbReference type="ARBA" id="ARBA00034808"/>
    </source>
</evidence>
<dbReference type="GO" id="GO:0004386">
    <property type="term" value="F:helicase activity"/>
    <property type="evidence" value="ECO:0007669"/>
    <property type="project" value="UniProtKB-KW"/>
</dbReference>
<keyword evidence="5" id="KW-0413">Isomerase</keyword>
<organism evidence="10 11">
    <name type="scientific">Drancourtella massiliensis</name>
    <dbReference type="NCBI Taxonomy" id="1632013"/>
    <lineage>
        <taxon>Bacteria</taxon>
        <taxon>Bacillati</taxon>
        <taxon>Bacillota</taxon>
        <taxon>Clostridia</taxon>
        <taxon>Eubacteriales</taxon>
        <taxon>Oscillospiraceae</taxon>
        <taxon>Drancourtella</taxon>
    </lineage>
</organism>
<keyword evidence="10" id="KW-0378">Hydrolase</keyword>
<evidence type="ECO:0000256" key="2">
    <source>
        <dbReference type="ARBA" id="ARBA00022741"/>
    </source>
</evidence>
<evidence type="ECO:0000313" key="10">
    <source>
        <dbReference type="EMBL" id="MBM6745348.1"/>
    </source>
</evidence>
<keyword evidence="11" id="KW-1185">Reference proteome</keyword>
<dbReference type="RefSeq" id="WP_204864615.1">
    <property type="nucleotide sequence ID" value="NZ_JACJKH010000030.1"/>
</dbReference>